<dbReference type="InterPro" id="IPR024096">
    <property type="entry name" value="NO_sig/Golgi_transp_ligand-bd"/>
</dbReference>
<dbReference type="PANTHER" id="PTHR12817">
    <property type="entry name" value="TRAFFICKING PROTEIN PARTICLE COMPLEX SUBUNIT 6B"/>
    <property type="match status" value="1"/>
</dbReference>
<dbReference type="Gene3D" id="3.30.1380.20">
    <property type="entry name" value="Trafficking protein particle complex subunit 3"/>
    <property type="match status" value="1"/>
</dbReference>
<accession>A0A1D3CW72</accession>
<dbReference type="AlphaFoldDB" id="A0A1D3CW72"/>
<dbReference type="Pfam" id="PF04051">
    <property type="entry name" value="TRAPP"/>
    <property type="match status" value="1"/>
</dbReference>
<gene>
    <name evidence="3" type="ORF">cyc_06613</name>
</gene>
<dbReference type="SUPFAM" id="SSF111126">
    <property type="entry name" value="Ligand-binding domain in the NO signalling and Golgi transport"/>
    <property type="match status" value="1"/>
</dbReference>
<dbReference type="VEuPathDB" id="ToxoDB:cyc_06613"/>
<dbReference type="InParanoid" id="A0A1D3CW72"/>
<dbReference type="EMBL" id="JROU02001720">
    <property type="protein sequence ID" value="OEH75445.1"/>
    <property type="molecule type" value="Genomic_DNA"/>
</dbReference>
<keyword evidence="4" id="KW-1185">Reference proteome</keyword>
<comment type="caution">
    <text evidence="3">The sequence shown here is derived from an EMBL/GenBank/DDBJ whole genome shotgun (WGS) entry which is preliminary data.</text>
</comment>
<evidence type="ECO:0000256" key="2">
    <source>
        <dbReference type="SAM" id="MobiDB-lite"/>
    </source>
</evidence>
<feature type="region of interest" description="Disordered" evidence="2">
    <location>
        <begin position="1"/>
        <end position="41"/>
    </location>
</feature>
<sequence length="206" mass="21972">MEDGATAAIPPAPSSSSARTIGGEGRHTPQHQQQPVASVSSPTSAGIAAAAIAVPPIHESGGFRVGSRVAERLTLKCCRMPEQRECVKFVCKDLWHFLFQKQADRLQTNRRGGYVVHDASLPWLRRVHPLAASLPPATAGVRKGCDAIQQQHEEELLRTAATQPQLHVAFVCGAIRGALAALGLECTVTAEASRPPSCAFQIRISS</sequence>
<dbReference type="Proteomes" id="UP000095192">
    <property type="component" value="Unassembled WGS sequence"/>
</dbReference>
<evidence type="ECO:0000313" key="3">
    <source>
        <dbReference type="EMBL" id="OEH75445.1"/>
    </source>
</evidence>
<dbReference type="InterPro" id="IPR007194">
    <property type="entry name" value="TRAPP_component"/>
</dbReference>
<proteinExistence type="inferred from homology"/>
<name>A0A1D3CW72_9EIME</name>
<dbReference type="PANTHER" id="PTHR12817:SF0">
    <property type="entry name" value="GEO08327P1"/>
    <property type="match status" value="1"/>
</dbReference>
<reference evidence="3 4" key="1">
    <citation type="journal article" date="2016" name="BMC Genomics">
        <title>Comparative genomics reveals Cyclospora cayetanensis possesses coccidia-like metabolism and invasion components but unique surface antigens.</title>
        <authorList>
            <person name="Liu S."/>
            <person name="Wang L."/>
            <person name="Zheng H."/>
            <person name="Xu Z."/>
            <person name="Roellig D.M."/>
            <person name="Li N."/>
            <person name="Frace M.A."/>
            <person name="Tang K."/>
            <person name="Arrowood M.J."/>
            <person name="Moss D.M."/>
            <person name="Zhang L."/>
            <person name="Feng Y."/>
            <person name="Xiao L."/>
        </authorList>
    </citation>
    <scope>NUCLEOTIDE SEQUENCE [LARGE SCALE GENOMIC DNA]</scope>
    <source>
        <strain evidence="3 4">CHN_HEN01</strain>
    </source>
</reference>
<comment type="similarity">
    <text evidence="1">Belongs to the TRAPP small subunits family. BET3 subfamily.</text>
</comment>
<organism evidence="3 4">
    <name type="scientific">Cyclospora cayetanensis</name>
    <dbReference type="NCBI Taxonomy" id="88456"/>
    <lineage>
        <taxon>Eukaryota</taxon>
        <taxon>Sar</taxon>
        <taxon>Alveolata</taxon>
        <taxon>Apicomplexa</taxon>
        <taxon>Conoidasida</taxon>
        <taxon>Coccidia</taxon>
        <taxon>Eucoccidiorida</taxon>
        <taxon>Eimeriorina</taxon>
        <taxon>Eimeriidae</taxon>
        <taxon>Cyclospora</taxon>
    </lineage>
</organism>
<dbReference type="GO" id="GO:0006888">
    <property type="term" value="P:endoplasmic reticulum to Golgi vesicle-mediated transport"/>
    <property type="evidence" value="ECO:0007669"/>
    <property type="project" value="TreeGrafter"/>
</dbReference>
<dbReference type="GO" id="GO:0030008">
    <property type="term" value="C:TRAPP complex"/>
    <property type="evidence" value="ECO:0007669"/>
    <property type="project" value="TreeGrafter"/>
</dbReference>
<feature type="compositionally biased region" description="Polar residues" evidence="2">
    <location>
        <begin position="30"/>
        <end position="39"/>
    </location>
</feature>
<dbReference type="CDD" id="cd14944">
    <property type="entry name" value="TRAPPC6A_Trs33"/>
    <property type="match status" value="1"/>
</dbReference>
<evidence type="ECO:0000313" key="4">
    <source>
        <dbReference type="Proteomes" id="UP000095192"/>
    </source>
</evidence>
<dbReference type="GO" id="GO:0005801">
    <property type="term" value="C:cis-Golgi network"/>
    <property type="evidence" value="ECO:0007669"/>
    <property type="project" value="TreeGrafter"/>
</dbReference>
<dbReference type="InterPro" id="IPR037992">
    <property type="entry name" value="TRAPPC6/Trs33"/>
</dbReference>
<evidence type="ECO:0000256" key="1">
    <source>
        <dbReference type="ARBA" id="ARBA00006218"/>
    </source>
</evidence>
<dbReference type="GO" id="GO:0005802">
    <property type="term" value="C:trans-Golgi network"/>
    <property type="evidence" value="ECO:0007669"/>
    <property type="project" value="TreeGrafter"/>
</dbReference>
<protein>
    <submittedName>
        <fullName evidence="3">Transport protein particle component bet3 domain-containing protein</fullName>
    </submittedName>
</protein>